<evidence type="ECO:0000256" key="8">
    <source>
        <dbReference type="SAM" id="Phobius"/>
    </source>
</evidence>
<keyword evidence="8" id="KW-0472">Membrane</keyword>
<keyword evidence="3" id="KW-0964">Secreted</keyword>
<keyword evidence="6" id="KW-0325">Glycoprotein</keyword>
<dbReference type="AlphaFoldDB" id="A0A922FL60"/>
<keyword evidence="8" id="KW-0812">Transmembrane</keyword>
<reference evidence="9" key="1">
    <citation type="submission" date="2021-01" db="EMBL/GenBank/DDBJ databases">
        <authorList>
            <person name="Lovell J.T."/>
            <person name="Bentley N."/>
            <person name="Bhattarai G."/>
            <person name="Jenkins J.W."/>
            <person name="Sreedasyam A."/>
            <person name="Alarcon Y."/>
            <person name="Bock C."/>
            <person name="Boston L."/>
            <person name="Carlson J."/>
            <person name="Cervantes K."/>
            <person name="Clermont K."/>
            <person name="Krom N."/>
            <person name="Kubenka K."/>
            <person name="Mamidi S."/>
            <person name="Mattison C."/>
            <person name="Monteros M."/>
            <person name="Pisani C."/>
            <person name="Plott C."/>
            <person name="Rajasekar S."/>
            <person name="Rhein H.S."/>
            <person name="Rohla C."/>
            <person name="Song M."/>
            <person name="Hilaire R.S."/>
            <person name="Shu S."/>
            <person name="Wells L."/>
            <person name="Wang X."/>
            <person name="Webber J."/>
            <person name="Heerema R.J."/>
            <person name="Klein P."/>
            <person name="Conner P."/>
            <person name="Grauke L."/>
            <person name="Grimwood J."/>
            <person name="Schmutz J."/>
            <person name="Randall J.J."/>
        </authorList>
    </citation>
    <scope>NUCLEOTIDE SEQUENCE</scope>
    <source>
        <tissue evidence="9">Leaf</tissue>
    </source>
</reference>
<comment type="caution">
    <text evidence="9">The sequence shown here is derived from an EMBL/GenBank/DDBJ whole genome shotgun (WGS) entry which is preliminary data.</text>
</comment>
<evidence type="ECO:0000256" key="2">
    <source>
        <dbReference type="ARBA" id="ARBA00005416"/>
    </source>
</evidence>
<dbReference type="GO" id="GO:0005576">
    <property type="term" value="C:extracellular region"/>
    <property type="evidence" value="ECO:0007669"/>
    <property type="project" value="UniProtKB-SubCell"/>
</dbReference>
<keyword evidence="4" id="KW-0732">Signal</keyword>
<dbReference type="GO" id="GO:0030154">
    <property type="term" value="P:cell differentiation"/>
    <property type="evidence" value="ECO:0007669"/>
    <property type="project" value="UniProtKB-KW"/>
</dbReference>
<evidence type="ECO:0000256" key="4">
    <source>
        <dbReference type="ARBA" id="ARBA00022729"/>
    </source>
</evidence>
<evidence type="ECO:0000256" key="7">
    <source>
        <dbReference type="ARBA" id="ARBA00023278"/>
    </source>
</evidence>
<accession>A0A922FL60</accession>
<protein>
    <submittedName>
        <fullName evidence="9">Uncharacterized protein</fullName>
    </submittedName>
</protein>
<evidence type="ECO:0000313" key="9">
    <source>
        <dbReference type="EMBL" id="KAG6722772.1"/>
    </source>
</evidence>
<dbReference type="PANTHER" id="PTHR36016">
    <property type="entry name" value="CLAVATA3/ESR (CLE)-RELATED PROTEIN 7"/>
    <property type="match status" value="1"/>
</dbReference>
<feature type="transmembrane region" description="Helical" evidence="8">
    <location>
        <begin position="6"/>
        <end position="24"/>
    </location>
</feature>
<keyword evidence="5" id="KW-0221">Differentiation</keyword>
<dbReference type="PANTHER" id="PTHR36016:SF1">
    <property type="entry name" value="CLAVATA3_ESR (CLE)-RELATED PROTEIN 5-RELATED"/>
    <property type="match status" value="1"/>
</dbReference>
<dbReference type="InterPro" id="IPR039617">
    <property type="entry name" value="CLAVATA3-CLE"/>
</dbReference>
<gene>
    <name evidence="9" type="ORF">I3842_03G177400</name>
</gene>
<evidence type="ECO:0000256" key="1">
    <source>
        <dbReference type="ARBA" id="ARBA00004239"/>
    </source>
</evidence>
<keyword evidence="7" id="KW-0379">Hydroxylation</keyword>
<name>A0A922FL60_CARIL</name>
<organism evidence="9 10">
    <name type="scientific">Carya illinoinensis</name>
    <name type="common">Pecan</name>
    <dbReference type="NCBI Taxonomy" id="32201"/>
    <lineage>
        <taxon>Eukaryota</taxon>
        <taxon>Viridiplantae</taxon>
        <taxon>Streptophyta</taxon>
        <taxon>Embryophyta</taxon>
        <taxon>Tracheophyta</taxon>
        <taxon>Spermatophyta</taxon>
        <taxon>Magnoliopsida</taxon>
        <taxon>eudicotyledons</taxon>
        <taxon>Gunneridae</taxon>
        <taxon>Pentapetalae</taxon>
        <taxon>rosids</taxon>
        <taxon>fabids</taxon>
        <taxon>Fagales</taxon>
        <taxon>Juglandaceae</taxon>
        <taxon>Carya</taxon>
    </lineage>
</organism>
<sequence length="83" mass="9185">MANRSAIAWIPILLMIVIFSTAFLRSQARIIHGDKLMHNNLGSKELLVELGFDASKVEGAQPRSSLEQYDLVVPGGPDHQHHP</sequence>
<evidence type="ECO:0000256" key="6">
    <source>
        <dbReference type="ARBA" id="ARBA00023180"/>
    </source>
</evidence>
<evidence type="ECO:0000256" key="5">
    <source>
        <dbReference type="ARBA" id="ARBA00022782"/>
    </source>
</evidence>
<evidence type="ECO:0000313" key="10">
    <source>
        <dbReference type="Proteomes" id="UP000811246"/>
    </source>
</evidence>
<dbReference type="OrthoDB" id="1406315at2759"/>
<keyword evidence="8" id="KW-1133">Transmembrane helix</keyword>
<dbReference type="EMBL" id="CM031827">
    <property type="protein sequence ID" value="KAG6722772.1"/>
    <property type="molecule type" value="Genomic_DNA"/>
</dbReference>
<comment type="similarity">
    <text evidence="2">Belongs to the CLV3/ESR signal peptide family.</text>
</comment>
<proteinExistence type="inferred from homology"/>
<evidence type="ECO:0000256" key="3">
    <source>
        <dbReference type="ARBA" id="ARBA00022525"/>
    </source>
</evidence>
<dbReference type="Proteomes" id="UP000811246">
    <property type="component" value="Chromosome 3"/>
</dbReference>
<comment type="subcellular location">
    <subcellularLocation>
        <location evidence="1">Secreted</location>
        <location evidence="1">Extracellular space</location>
    </subcellularLocation>
</comment>